<evidence type="ECO:0008006" key="8">
    <source>
        <dbReference type="Google" id="ProtNLM"/>
    </source>
</evidence>
<evidence type="ECO:0000256" key="2">
    <source>
        <dbReference type="SAM" id="SignalP"/>
    </source>
</evidence>
<feature type="domain" description="Mycoplasma immunoglobulin binding protein arm" evidence="4">
    <location>
        <begin position="208"/>
        <end position="347"/>
    </location>
</feature>
<feature type="domain" description="IgG-blocking virulence" evidence="3">
    <location>
        <begin position="352"/>
        <end position="547"/>
    </location>
</feature>
<evidence type="ECO:0000256" key="1">
    <source>
        <dbReference type="SAM" id="MobiDB-lite"/>
    </source>
</evidence>
<dbReference type="OrthoDB" id="401311at2"/>
<evidence type="ECO:0000259" key="3">
    <source>
        <dbReference type="Pfam" id="PF26360"/>
    </source>
</evidence>
<dbReference type="InterPro" id="IPR030941">
    <property type="entry name" value="Predic_Ig_block"/>
</dbReference>
<keyword evidence="2" id="KW-0732">Signal</keyword>
<feature type="compositionally biased region" description="Pro residues" evidence="1">
    <location>
        <begin position="102"/>
        <end position="123"/>
    </location>
</feature>
<organism evidence="6 7">
    <name type="scientific">Ureaplasma diversum NCTC 246</name>
    <dbReference type="NCBI Taxonomy" id="1188241"/>
    <lineage>
        <taxon>Bacteria</taxon>
        <taxon>Bacillati</taxon>
        <taxon>Mycoplasmatota</taxon>
        <taxon>Mycoplasmoidales</taxon>
        <taxon>Mycoplasmoidaceae</taxon>
        <taxon>Ureaplasma</taxon>
    </lineage>
</organism>
<feature type="signal peptide" evidence="2">
    <location>
        <begin position="1"/>
        <end position="18"/>
    </location>
</feature>
<protein>
    <recommendedName>
        <fullName evidence="8">Immunoglobulin-blocking virulence protein</fullName>
    </recommendedName>
</protein>
<proteinExistence type="predicted"/>
<keyword evidence="7" id="KW-1185">Reference proteome</keyword>
<accession>A0A084F061</accession>
<dbReference type="Pfam" id="PF26360">
    <property type="entry name" value="MIB_M1"/>
    <property type="match status" value="1"/>
</dbReference>
<dbReference type="eggNOG" id="COG0810">
    <property type="taxonomic scope" value="Bacteria"/>
</dbReference>
<dbReference type="InterPro" id="IPR058861">
    <property type="entry name" value="MIB_arm"/>
</dbReference>
<feature type="chain" id="PRO_5001774795" description="Immunoglobulin-blocking virulence protein" evidence="2">
    <location>
        <begin position="19"/>
        <end position="769"/>
    </location>
</feature>
<dbReference type="Proteomes" id="UP000028537">
    <property type="component" value="Unassembled WGS sequence"/>
</dbReference>
<dbReference type="NCBIfam" id="TIGR04524">
    <property type="entry name" value="mycoplas_M_dom"/>
    <property type="match status" value="1"/>
</dbReference>
<evidence type="ECO:0000313" key="6">
    <source>
        <dbReference type="EMBL" id="KEZ23603.1"/>
    </source>
</evidence>
<dbReference type="InterPro" id="IPR030942">
    <property type="entry name" value="Mycoplas_M_dom"/>
</dbReference>
<dbReference type="Pfam" id="PF26364">
    <property type="entry name" value="MIB_M2"/>
    <property type="match status" value="1"/>
</dbReference>
<name>A0A084F061_9BACT</name>
<comment type="caution">
    <text evidence="6">The sequence shown here is derived from an EMBL/GenBank/DDBJ whole genome shotgun (WGS) entry which is preliminary data.</text>
</comment>
<evidence type="ECO:0000259" key="5">
    <source>
        <dbReference type="Pfam" id="PF26364"/>
    </source>
</evidence>
<feature type="domain" description="Mycoplasma immunoglobulin binding protein M2" evidence="5">
    <location>
        <begin position="558"/>
        <end position="758"/>
    </location>
</feature>
<dbReference type="AlphaFoldDB" id="A0A084F061"/>
<dbReference type="EMBL" id="JFDP01000037">
    <property type="protein sequence ID" value="KEZ23603.1"/>
    <property type="molecule type" value="Genomic_DNA"/>
</dbReference>
<dbReference type="Pfam" id="PF26361">
    <property type="entry name" value="MIB_arm"/>
    <property type="match status" value="1"/>
</dbReference>
<evidence type="ECO:0000313" key="7">
    <source>
        <dbReference type="Proteomes" id="UP000028537"/>
    </source>
</evidence>
<dbReference type="RefSeq" id="WP_051749402.1">
    <property type="nucleotide sequence ID" value="NZ_JFDP01000037.1"/>
</dbReference>
<feature type="region of interest" description="Disordered" evidence="1">
    <location>
        <begin position="50"/>
        <end position="153"/>
    </location>
</feature>
<sequence length="769" mass="87573">MKLVHKLAIGIAVSSAIAATAIALGITFGGNGLDIKDSVRGVIYKTEQVEKIEDNKQSPKPDNTEKEDQKVPEIKAPEVIQDPKEQPKPEKPKEELKESEPAPAPEPVPQPAPEPAPAPAPEPEPQKDETLKPNVAEEPVEPLQLPPVEEKESEAIPELEGLKVKYRQQQQPKRVYFKSWEKAGITNPKGADWYKAVIVPEVLGLEFTEAVRKANVENVKKGLSTYHFPKSLSDSVKELSDDNLEAFANNNPDHWKRVFERWKPLFDNGDKVLDFLTDEGKAKYPEIKKLSGAPKYLRLLQYLDMSKFTVLTPEAEKNIKEGFIIDPRNLYVDENGRLSSNTYSPLPGHNKVTSRLERDNEQYRTFGHKTPFNRPPSSVGTGDYYGWKKSYVTTQYSKYGADERDGVTFWKYEREEKSDKYRNEGIVLEINFANKSGYQKSVKLLRDLKKDNVQITGYRFKNMGSTDSNQRFKDILSELPNKIQMLELFFETTNTSAMLALENKEIAELSLYTSINPLLEDWSFNPYSVRKTTWINTNDYNVSKDFARDVKKYSRIVFDAIAFDQSDIYENKTKWEDKMERINWGLQMVYTVRNNEPFFQGAMGQGNRPDHNEKGNSYPIGLDLSRTKLTSLRGLFFEDVKKQNGLRKLKRLKLFNDKAAFAIDVEDLNEAQFNHVLDIPGSMYPPTKITFSNGTQTTSIRVTSKSGKDINANGIDNLKVLRDYGRESFTAKTATKIYVDPKLKTLADKLKSYGFNVELQSEGDALDIT</sequence>
<gene>
    <name evidence="6" type="ORF">UDIV_2530</name>
</gene>
<reference evidence="6 7" key="1">
    <citation type="submission" date="2014-02" db="EMBL/GenBank/DDBJ databases">
        <title>Genome sequence of Ureaplasma diversum strain 246.</title>
        <authorList>
            <person name="Sirand-Pugnet P."/>
            <person name="Breton M."/>
            <person name="Dordet-Frisoni E."/>
            <person name="Baranowski E."/>
            <person name="Barre A."/>
            <person name="Couture C."/>
            <person name="Dupuy V."/>
            <person name="Gaurivaud P."/>
            <person name="Jacob D."/>
            <person name="Lemaitre C."/>
            <person name="Manso-Silvan L."/>
            <person name="Nikolski M."/>
            <person name="Nouvel L.-X."/>
            <person name="Poumarat F."/>
            <person name="Tardy F."/>
            <person name="Thebault P."/>
            <person name="Theil S."/>
            <person name="Citti C."/>
            <person name="Thiaucourt F."/>
            <person name="Blanchard A."/>
        </authorList>
    </citation>
    <scope>NUCLEOTIDE SEQUENCE [LARGE SCALE GENOMIC DNA]</scope>
    <source>
        <strain evidence="6 7">NCTC 246</strain>
    </source>
</reference>
<dbReference type="InterPro" id="IPR058860">
    <property type="entry name" value="MIB_M2"/>
</dbReference>
<dbReference type="NCBIfam" id="TIGR04526">
    <property type="entry name" value="predic_Ig_block"/>
    <property type="match status" value="1"/>
</dbReference>
<feature type="compositionally biased region" description="Basic and acidic residues" evidence="1">
    <location>
        <begin position="50"/>
        <end position="100"/>
    </location>
</feature>
<evidence type="ECO:0000259" key="4">
    <source>
        <dbReference type="Pfam" id="PF26361"/>
    </source>
</evidence>